<organism evidence="2 3">
    <name type="scientific">Quercus lobata</name>
    <name type="common">Valley oak</name>
    <dbReference type="NCBI Taxonomy" id="97700"/>
    <lineage>
        <taxon>Eukaryota</taxon>
        <taxon>Viridiplantae</taxon>
        <taxon>Streptophyta</taxon>
        <taxon>Embryophyta</taxon>
        <taxon>Tracheophyta</taxon>
        <taxon>Spermatophyta</taxon>
        <taxon>Magnoliopsida</taxon>
        <taxon>eudicotyledons</taxon>
        <taxon>Gunneridae</taxon>
        <taxon>Pentapetalae</taxon>
        <taxon>rosids</taxon>
        <taxon>fabids</taxon>
        <taxon>Fagales</taxon>
        <taxon>Fagaceae</taxon>
        <taxon>Quercus</taxon>
    </lineage>
</organism>
<dbReference type="EnsemblPlants" id="QL02p052579:mrna">
    <property type="protein sequence ID" value="QL02p052579:mrna"/>
    <property type="gene ID" value="QL02p052579"/>
</dbReference>
<dbReference type="AlphaFoldDB" id="A0A7N2QZ90"/>
<evidence type="ECO:0000313" key="2">
    <source>
        <dbReference type="EnsemblPlants" id="QL02p052579:mrna"/>
    </source>
</evidence>
<proteinExistence type="predicted"/>
<name>A0A7N2QZ90_QUELO</name>
<accession>A0A7N2QZ90</accession>
<reference evidence="3" key="1">
    <citation type="journal article" date="2016" name="G3 (Bethesda)">
        <title>First Draft Assembly and Annotation of the Genome of a California Endemic Oak Quercus lobata Nee (Fagaceae).</title>
        <authorList>
            <person name="Sork V.L."/>
            <person name="Fitz-Gibbon S.T."/>
            <person name="Puiu D."/>
            <person name="Crepeau M."/>
            <person name="Gugger P.F."/>
            <person name="Sherman R."/>
            <person name="Stevens K."/>
            <person name="Langley C.H."/>
            <person name="Pellegrini M."/>
            <person name="Salzberg S.L."/>
        </authorList>
    </citation>
    <scope>NUCLEOTIDE SEQUENCE [LARGE SCALE GENOMIC DNA]</scope>
    <source>
        <strain evidence="3">cv. SW786</strain>
    </source>
</reference>
<keyword evidence="3" id="KW-1185">Reference proteome</keyword>
<evidence type="ECO:0000313" key="3">
    <source>
        <dbReference type="Proteomes" id="UP000594261"/>
    </source>
</evidence>
<evidence type="ECO:0000256" key="1">
    <source>
        <dbReference type="SAM" id="MobiDB-lite"/>
    </source>
</evidence>
<reference evidence="2" key="2">
    <citation type="submission" date="2021-01" db="UniProtKB">
        <authorList>
            <consortium name="EnsemblPlants"/>
        </authorList>
    </citation>
    <scope>IDENTIFICATION</scope>
</reference>
<dbReference type="PANTHER" id="PTHR37383">
    <property type="entry name" value="OS01G0694200 PROTEIN"/>
    <property type="match status" value="1"/>
</dbReference>
<feature type="region of interest" description="Disordered" evidence="1">
    <location>
        <begin position="305"/>
        <end position="326"/>
    </location>
</feature>
<protein>
    <submittedName>
        <fullName evidence="2">Uncharacterized protein</fullName>
    </submittedName>
</protein>
<dbReference type="OMA" id="DNAMKVQ"/>
<dbReference type="PANTHER" id="PTHR37383:SF1">
    <property type="entry name" value="OS01G0694200 PROTEIN"/>
    <property type="match status" value="1"/>
</dbReference>
<sequence>MVVVQASKLNLPNPSLSSPHITSLLFDPHSLSLALMHSDSSFSLYPSISLLSLTSLPSPQTLIPPPSSSSTFLRLLQNPNPNSRSLFIVSGPYRGGSQVLLRFYILRNKTNSFVRARVLCNQRGLRFDEEKLGVLIDVKHGVSVRVSGSVNFFAMYSVSSSKIWVFGVKTLGDEDEDGVIVKLMRCAVIECSRPVSAISVSFGVLILGEENGVRVFDLRRLVKGGRVRKGDSSGSNSSLSLENGKLLNEKSFEEGRGGLNNLRLPNGVSGGHYAKFVAGKSGGEGAQEFTCNGYLDGGMDKHCVSVPRGEKNSTPSSGNLKSSDITPASQDPIAVVHLKLLDVDCLVGTNSCSFEDTKKTLEELKVFLTGCYLSKVLFFGLYMIRMPLDVKQNSVTLRQDSSKGGTCFVAFRSYEVTSLTSTATPLMSIKAISIQALSPKKFLILDSAGDLHHLHLSNSVIGSDATYHMKQLPHIIKAQKLAIFPDVSIRTQTVWISDGCYSVHMMAASDMDTAVNENDRNESDEMQMQISVSQAIFASEKIEDVIPLAPNAILILGQVVSLSLFPLKQAMPIYNNYSMLLEEAYTRMQFPEVAEVLSDCHFQWTSMFWEILNNVLPV</sequence>
<dbReference type="Proteomes" id="UP000594261">
    <property type="component" value="Chromosome 2"/>
</dbReference>
<dbReference type="Gramene" id="QL02p052579:mrna">
    <property type="protein sequence ID" value="QL02p052579:mrna"/>
    <property type="gene ID" value="QL02p052579"/>
</dbReference>
<feature type="compositionally biased region" description="Polar residues" evidence="1">
    <location>
        <begin position="312"/>
        <end position="326"/>
    </location>
</feature>
<dbReference type="InParanoid" id="A0A7N2QZ90"/>